<dbReference type="SMART" id="SM00398">
    <property type="entry name" value="HMG"/>
    <property type="match status" value="1"/>
</dbReference>
<feature type="domain" description="HMG box" evidence="6">
    <location>
        <begin position="146"/>
        <end position="214"/>
    </location>
</feature>
<evidence type="ECO:0000313" key="8">
    <source>
        <dbReference type="EMBL" id="KAA0154800.1"/>
    </source>
</evidence>
<dbReference type="Proteomes" id="UP000324907">
    <property type="component" value="Unassembled WGS sequence"/>
</dbReference>
<dbReference type="GO" id="GO:0010468">
    <property type="term" value="P:regulation of gene expression"/>
    <property type="evidence" value="ECO:0007669"/>
    <property type="project" value="TreeGrafter"/>
</dbReference>
<gene>
    <name evidence="7" type="ORF">FNF28_07407</name>
    <name evidence="8" type="ORF">FNF31_06219</name>
</gene>
<dbReference type="InterPro" id="IPR009071">
    <property type="entry name" value="HMG_box_dom"/>
</dbReference>
<protein>
    <recommendedName>
        <fullName evidence="6">HMG box domain-containing protein</fullName>
    </recommendedName>
</protein>
<dbReference type="PANTHER" id="PTHR46040:SF3">
    <property type="entry name" value="HIGH MOBILITY GROUP PROTEIN 2"/>
    <property type="match status" value="1"/>
</dbReference>
<dbReference type="Gene3D" id="1.10.30.10">
    <property type="entry name" value="High mobility group box domain"/>
    <property type="match status" value="1"/>
</dbReference>
<dbReference type="GO" id="GO:0003677">
    <property type="term" value="F:DNA binding"/>
    <property type="evidence" value="ECO:0007669"/>
    <property type="project" value="UniProtKB-UniRule"/>
</dbReference>
<dbReference type="PANTHER" id="PTHR46040">
    <property type="entry name" value="HIGH MOBILITY GROUP PROTEIN 2"/>
    <property type="match status" value="1"/>
</dbReference>
<dbReference type="InterPro" id="IPR036427">
    <property type="entry name" value="Bromodomain-like_sf"/>
</dbReference>
<dbReference type="PROSITE" id="PS50118">
    <property type="entry name" value="HMG_BOX_2"/>
    <property type="match status" value="1"/>
</dbReference>
<evidence type="ECO:0000256" key="4">
    <source>
        <dbReference type="PROSITE-ProRule" id="PRU00267"/>
    </source>
</evidence>
<reference evidence="9 10" key="1">
    <citation type="submission" date="2019-07" db="EMBL/GenBank/DDBJ databases">
        <title>Genomes of Cafeteria roenbergensis.</title>
        <authorList>
            <person name="Fischer M.G."/>
            <person name="Hackl T."/>
            <person name="Roman M."/>
        </authorList>
    </citation>
    <scope>NUCLEOTIDE SEQUENCE [LARGE SCALE GENOMIC DNA]</scope>
    <source>
        <strain evidence="8 10">Cflag</strain>
        <strain evidence="7 9">RCC970-E3</strain>
    </source>
</reference>
<feature type="compositionally biased region" description="Basic and acidic residues" evidence="5">
    <location>
        <begin position="763"/>
        <end position="774"/>
    </location>
</feature>
<evidence type="ECO:0000256" key="2">
    <source>
        <dbReference type="ARBA" id="ARBA00023125"/>
    </source>
</evidence>
<dbReference type="Pfam" id="PF00505">
    <property type="entry name" value="HMG_box"/>
    <property type="match status" value="1"/>
</dbReference>
<dbReference type="Proteomes" id="UP000325113">
    <property type="component" value="Unassembled WGS sequence"/>
</dbReference>
<evidence type="ECO:0000313" key="7">
    <source>
        <dbReference type="EMBL" id="KAA0148856.1"/>
    </source>
</evidence>
<feature type="compositionally biased region" description="Basic and acidic residues" evidence="5">
    <location>
        <begin position="640"/>
        <end position="659"/>
    </location>
</feature>
<feature type="compositionally biased region" description="Low complexity" evidence="5">
    <location>
        <begin position="781"/>
        <end position="796"/>
    </location>
</feature>
<evidence type="ECO:0000256" key="1">
    <source>
        <dbReference type="ARBA" id="ARBA00023117"/>
    </source>
</evidence>
<keyword evidence="1" id="KW-0103">Bromodomain</keyword>
<feature type="region of interest" description="Disordered" evidence="5">
    <location>
        <begin position="626"/>
        <end position="681"/>
    </location>
</feature>
<accession>A0A5A8CRN5</accession>
<feature type="compositionally biased region" description="Low complexity" evidence="5">
    <location>
        <begin position="77"/>
        <end position="86"/>
    </location>
</feature>
<dbReference type="EMBL" id="VLTM01000091">
    <property type="protein sequence ID" value="KAA0154800.1"/>
    <property type="molecule type" value="Genomic_DNA"/>
</dbReference>
<feature type="compositionally biased region" description="Low complexity" evidence="5">
    <location>
        <begin position="207"/>
        <end position="219"/>
    </location>
</feature>
<feature type="DNA-binding region" description="HMG box" evidence="4">
    <location>
        <begin position="146"/>
        <end position="214"/>
    </location>
</feature>
<feature type="compositionally biased region" description="Acidic residues" evidence="5">
    <location>
        <begin position="797"/>
        <end position="829"/>
    </location>
</feature>
<evidence type="ECO:0000256" key="5">
    <source>
        <dbReference type="SAM" id="MobiDB-lite"/>
    </source>
</evidence>
<evidence type="ECO:0000313" key="10">
    <source>
        <dbReference type="Proteomes" id="UP000325113"/>
    </source>
</evidence>
<dbReference type="SUPFAM" id="SSF47095">
    <property type="entry name" value="HMG-box"/>
    <property type="match status" value="1"/>
</dbReference>
<proteinExistence type="predicted"/>
<keyword evidence="3 4" id="KW-0539">Nucleus</keyword>
<evidence type="ECO:0000259" key="6">
    <source>
        <dbReference type="PROSITE" id="PS50118"/>
    </source>
</evidence>
<evidence type="ECO:0000313" key="9">
    <source>
        <dbReference type="Proteomes" id="UP000324907"/>
    </source>
</evidence>
<feature type="compositionally biased region" description="Low complexity" evidence="5">
    <location>
        <begin position="123"/>
        <end position="139"/>
    </location>
</feature>
<dbReference type="InterPro" id="IPR036910">
    <property type="entry name" value="HMG_box_dom_sf"/>
</dbReference>
<feature type="compositionally biased region" description="Basic and acidic residues" evidence="5">
    <location>
        <begin position="191"/>
        <end position="206"/>
    </location>
</feature>
<dbReference type="AlphaFoldDB" id="A0A5A8CRN5"/>
<name>A0A5A8CRN5_CAFRO</name>
<feature type="region of interest" description="Disordered" evidence="5">
    <location>
        <begin position="28"/>
        <end position="147"/>
    </location>
</feature>
<evidence type="ECO:0000256" key="3">
    <source>
        <dbReference type="ARBA" id="ARBA00023242"/>
    </source>
</evidence>
<feature type="region of interest" description="Disordered" evidence="5">
    <location>
        <begin position="709"/>
        <end position="829"/>
    </location>
</feature>
<comment type="caution">
    <text evidence="8">The sequence shown here is derived from an EMBL/GenBank/DDBJ whole genome shotgun (WGS) entry which is preliminary data.</text>
</comment>
<sequence>MDAKPSKKDEIKRMAMAGEMDAIEAKFGAKARAKAEAYRSKKLKAKPANDKSEATAHGAQTGKASSSAGGPDPKPSKPTVSKPKVSLGVKRGSEAPSKPASDLPATPPKPAVKASSASKPRLAVKSVKKAASGSAKPPKLLSSSGPKRPASAFFLFCGERRAALKSENPDAPVTDIARLLGQEWRALTEAQRRPFEEQAKSARERFAASSSTASRATGAKLATVRKRKPLAGRASPSSPTGAAGRTEVRRRGHLVFYSDGWIEDSRTGEPLWSDPEEAMPLEEAAMDYTRFEVEAGTEVVLVVPALLEFLETHKAELSAAKRASGLVCTLDLEQTFATDGIVFAVVESVGLAMDSATARKVKGEKERAFCSAVRTLKLRLAGDEGAHSAEPVSVPWLPADHDLVTVDAHVVTRGAYEETTLERELKPGMQVTRQFAKADDPKVGQVYEGRVYYVGRRPGKAGEDFPDSPYMCVRVVWYEQDRSTRRWFIKVDQTDNLASPWDLRTSSNFVHPSNVAAFAYDVPELGDAEQVLAYIGKTEPAAAFRERGSGGASGDAAVWLRAMERKCKQGHYAGSAGLSRLWEDFRLMISNAKRDNEEAYWEWRAADMLEAELRAVKRRMRDGAGSLAAAKSAVPRVRPRPGDPVRKRPRARDSGEQGLRRPRKAPRLVIEASARGRVRRSAATSAMLAMATASRQDLQVEVSESCAETPCEHGLGGDGNDDASAEEQPMTAPVSTKRASRKDQNRRPTAASRLPKSKRPAKAKTEHGTCDTRDASPSPPGSSSSGEGAGRSAPEAGETEEAAGDDRDEDDSDEGGDDSDAASESYADE</sequence>
<feature type="region of interest" description="Disordered" evidence="5">
    <location>
        <begin position="191"/>
        <end position="246"/>
    </location>
</feature>
<dbReference type="InterPro" id="IPR051965">
    <property type="entry name" value="ChromReg_NeuronalGeneExpr"/>
</dbReference>
<keyword evidence="2 4" id="KW-0238">DNA-binding</keyword>
<dbReference type="GO" id="GO:0005634">
    <property type="term" value="C:nucleus"/>
    <property type="evidence" value="ECO:0007669"/>
    <property type="project" value="UniProtKB-UniRule"/>
</dbReference>
<organism evidence="8 10">
    <name type="scientific">Cafeteria roenbergensis</name>
    <name type="common">Marine flagellate</name>
    <dbReference type="NCBI Taxonomy" id="33653"/>
    <lineage>
        <taxon>Eukaryota</taxon>
        <taxon>Sar</taxon>
        <taxon>Stramenopiles</taxon>
        <taxon>Bigyra</taxon>
        <taxon>Opalozoa</taxon>
        <taxon>Bicosoecida</taxon>
        <taxon>Cafeteriaceae</taxon>
        <taxon>Cafeteria</taxon>
    </lineage>
</organism>
<dbReference type="SUPFAM" id="SSF47370">
    <property type="entry name" value="Bromodomain"/>
    <property type="match status" value="1"/>
</dbReference>
<dbReference type="EMBL" id="VLTL01000255">
    <property type="protein sequence ID" value="KAA0148856.1"/>
    <property type="molecule type" value="Genomic_DNA"/>
</dbReference>
<dbReference type="CDD" id="cd00084">
    <property type="entry name" value="HMG-box_SF"/>
    <property type="match status" value="1"/>
</dbReference>